<proteinExistence type="predicted"/>
<evidence type="ECO:0000313" key="2">
    <source>
        <dbReference type="Proteomes" id="UP001230649"/>
    </source>
</evidence>
<keyword evidence="2" id="KW-1185">Reference proteome</keyword>
<gene>
    <name evidence="1" type="ORF">QFC20_004247</name>
</gene>
<sequence>MPYVYPFSMDEDYDPSSQQSARPTGSFNRSGSVDPKTYNGNLEDGKALEQGLTMSMQSTPQDTSHAASEATPQSTATGGWMDMLKRLVGDTQALVVPAQPESNPMRIIDQQTEARKKQVEEVIATLVTVREGLHTVQIGGDDEPKVFAGIGEICTVLSDLMSRLEESVGESGVSSNDVRGSKASASAETATSTVNIGMKGTGGKTTKTHFTAAGSRTRIPNELRKTRPSMKVNGNTVALGCWTSMREGMIQICLGKSQLRVFGDWNRLWNEGKFAPVLKDDVNFVWMCEKKHKDQDGVDCTVYARPNSGILVYDDMLCAQFRYDARVGEIVDEEATEGAFARTTLRTVGRAGHYV</sequence>
<comment type="caution">
    <text evidence="1">The sequence shown here is derived from an EMBL/GenBank/DDBJ whole genome shotgun (WGS) entry which is preliminary data.</text>
</comment>
<dbReference type="Proteomes" id="UP001230649">
    <property type="component" value="Unassembled WGS sequence"/>
</dbReference>
<organism evidence="1 2">
    <name type="scientific">Naganishia adeliensis</name>
    <dbReference type="NCBI Taxonomy" id="92952"/>
    <lineage>
        <taxon>Eukaryota</taxon>
        <taxon>Fungi</taxon>
        <taxon>Dikarya</taxon>
        <taxon>Basidiomycota</taxon>
        <taxon>Agaricomycotina</taxon>
        <taxon>Tremellomycetes</taxon>
        <taxon>Filobasidiales</taxon>
        <taxon>Filobasidiaceae</taxon>
        <taxon>Naganishia</taxon>
    </lineage>
</organism>
<reference evidence="1" key="1">
    <citation type="submission" date="2023-04" db="EMBL/GenBank/DDBJ databases">
        <title>Draft Genome sequencing of Naganishia species isolated from polar environments using Oxford Nanopore Technology.</title>
        <authorList>
            <person name="Leo P."/>
            <person name="Venkateswaran K."/>
        </authorList>
    </citation>
    <scope>NUCLEOTIDE SEQUENCE</scope>
    <source>
        <strain evidence="1">MNA-CCFEE 5262</strain>
    </source>
</reference>
<name>A0ACC2W1Y8_9TREE</name>
<protein>
    <submittedName>
        <fullName evidence="1">Uncharacterized protein</fullName>
    </submittedName>
</protein>
<accession>A0ACC2W1Y8</accession>
<evidence type="ECO:0000313" key="1">
    <source>
        <dbReference type="EMBL" id="KAJ9105760.1"/>
    </source>
</evidence>
<dbReference type="EMBL" id="JASBWS010000047">
    <property type="protein sequence ID" value="KAJ9105760.1"/>
    <property type="molecule type" value="Genomic_DNA"/>
</dbReference>